<dbReference type="Proteomes" id="UP000669605">
    <property type="component" value="Unassembled WGS sequence"/>
</dbReference>
<feature type="domain" description="CBS" evidence="11">
    <location>
        <begin position="281"/>
        <end position="342"/>
    </location>
</feature>
<dbReference type="InterPro" id="IPR046342">
    <property type="entry name" value="CBS_dom_sf"/>
</dbReference>
<dbReference type="SMART" id="SM01091">
    <property type="entry name" value="CorC_HlyC"/>
    <property type="match status" value="1"/>
</dbReference>
<dbReference type="RefSeq" id="WP_142809408.1">
    <property type="nucleotide sequence ID" value="NZ_JAAAUB010000010.1"/>
</dbReference>
<keyword evidence="14" id="KW-1185">Reference proteome</keyword>
<evidence type="ECO:0000256" key="8">
    <source>
        <dbReference type="PROSITE-ProRule" id="PRU00703"/>
    </source>
</evidence>
<dbReference type="InterPro" id="IPR000644">
    <property type="entry name" value="CBS_dom"/>
</dbReference>
<sequence>MSILVALLALVLTSAFFSMSEISLAASRRLRLEMLAKQGDVRAQRVLTLQDQPGHYFTVVQIGLNAVAILGGAVGESSVTPWLEPFVALLLPPEYVRSVASSLAFLGVTLLFVVFADLVPKRLALLAPERIALVAAPPMTLLVRLLHPLVWVIDALASWVLRLAGAPERRREEVTVDEIVALADAATRAGTLLAEEQKLVTRVFELDERTVRTAMVPRDEIVYLLVGEPEENIRQKLRNHPHGKFPVCDGSLDRPVGYVDTRDLFLSIIDGEKVSLTAEMVVRDLLVFPDTLTLLEALQRFRSAGQDFALIVNEYAIVVGLLTLRDVMDTVVAVDPVVGREEMIVRRDADSWLLDGLTPIAEVAEVLGIDGFEGSEHFETIAGFMMYHLRKVPKRTDALEYKGYRFEVVDIDNYRIDQLLVTRLSAPAGTEKTGDGG</sequence>
<keyword evidence="5 9" id="KW-1133">Transmembrane helix</keyword>
<comment type="caution">
    <text evidence="13">The sequence shown here is derived from an EMBL/GenBank/DDBJ whole genome shotgun (WGS) entry which is preliminary data.</text>
</comment>
<evidence type="ECO:0000259" key="11">
    <source>
        <dbReference type="PROSITE" id="PS51371"/>
    </source>
</evidence>
<evidence type="ECO:0000313" key="14">
    <source>
        <dbReference type="Proteomes" id="UP000669605"/>
    </source>
</evidence>
<feature type="domain" description="CBS" evidence="11">
    <location>
        <begin position="215"/>
        <end position="274"/>
    </location>
</feature>
<name>A0ABX1QNM7_9PROT</name>
<feature type="domain" description="CNNM transmembrane" evidence="12">
    <location>
        <begin position="1"/>
        <end position="196"/>
    </location>
</feature>
<evidence type="ECO:0000256" key="6">
    <source>
        <dbReference type="ARBA" id="ARBA00023122"/>
    </source>
</evidence>
<keyword evidence="4" id="KW-0677">Repeat</keyword>
<dbReference type="PROSITE" id="PS51846">
    <property type="entry name" value="CNNM"/>
    <property type="match status" value="1"/>
</dbReference>
<dbReference type="SUPFAM" id="SSF54631">
    <property type="entry name" value="CBS-domain pair"/>
    <property type="match status" value="1"/>
</dbReference>
<dbReference type="Pfam" id="PF03471">
    <property type="entry name" value="CorC_HlyC"/>
    <property type="match status" value="1"/>
</dbReference>
<evidence type="ECO:0000256" key="9">
    <source>
        <dbReference type="PROSITE-ProRule" id="PRU01193"/>
    </source>
</evidence>
<evidence type="ECO:0000256" key="7">
    <source>
        <dbReference type="ARBA" id="ARBA00023136"/>
    </source>
</evidence>
<dbReference type="InterPro" id="IPR036318">
    <property type="entry name" value="FAD-bd_PCMH-like_sf"/>
</dbReference>
<dbReference type="CDD" id="cd04590">
    <property type="entry name" value="CBS_pair_CorC_HlyC_assoc"/>
    <property type="match status" value="1"/>
</dbReference>
<comment type="subcellular location">
    <subcellularLocation>
        <location evidence="1">Cell membrane</location>
        <topology evidence="1">Multi-pass membrane protein</topology>
    </subcellularLocation>
</comment>
<dbReference type="EMBL" id="JAAAUB010000010">
    <property type="protein sequence ID" value="NMH17036.1"/>
    <property type="molecule type" value="Genomic_DNA"/>
</dbReference>
<evidence type="ECO:0000256" key="3">
    <source>
        <dbReference type="ARBA" id="ARBA00022692"/>
    </source>
</evidence>
<evidence type="ECO:0000256" key="5">
    <source>
        <dbReference type="ARBA" id="ARBA00022989"/>
    </source>
</evidence>
<organism evidence="13 14">
    <name type="scientific">Tepidiphilus baoligensis</name>
    <dbReference type="NCBI Taxonomy" id="2698687"/>
    <lineage>
        <taxon>Bacteria</taxon>
        <taxon>Pseudomonadati</taxon>
        <taxon>Pseudomonadota</taxon>
        <taxon>Hydrogenophilia</taxon>
        <taxon>Hydrogenophilales</taxon>
        <taxon>Hydrogenophilaceae</taxon>
        <taxon>Tepidiphilus</taxon>
    </lineage>
</organism>
<evidence type="ECO:0000256" key="2">
    <source>
        <dbReference type="ARBA" id="ARBA00022475"/>
    </source>
</evidence>
<dbReference type="PROSITE" id="PS51371">
    <property type="entry name" value="CBS"/>
    <property type="match status" value="2"/>
</dbReference>
<evidence type="ECO:0000256" key="1">
    <source>
        <dbReference type="ARBA" id="ARBA00004651"/>
    </source>
</evidence>
<dbReference type="Pfam" id="PF01595">
    <property type="entry name" value="CNNM"/>
    <property type="match status" value="1"/>
</dbReference>
<gene>
    <name evidence="13" type="ORF">GV368_07990</name>
</gene>
<dbReference type="InterPro" id="IPR044751">
    <property type="entry name" value="Ion_transp-like_CBS"/>
</dbReference>
<dbReference type="InterPro" id="IPR051676">
    <property type="entry name" value="UPF0053_domain"/>
</dbReference>
<feature type="transmembrane region" description="Helical" evidence="10">
    <location>
        <begin position="99"/>
        <end position="120"/>
    </location>
</feature>
<evidence type="ECO:0000256" key="4">
    <source>
        <dbReference type="ARBA" id="ARBA00022737"/>
    </source>
</evidence>
<keyword evidence="6 8" id="KW-0129">CBS domain</keyword>
<dbReference type="Pfam" id="PF00571">
    <property type="entry name" value="CBS"/>
    <property type="match status" value="1"/>
</dbReference>
<feature type="transmembrane region" description="Helical" evidence="10">
    <location>
        <begin position="141"/>
        <end position="161"/>
    </location>
</feature>
<dbReference type="SMART" id="SM00116">
    <property type="entry name" value="CBS"/>
    <property type="match status" value="2"/>
</dbReference>
<accession>A0ABX1QNM7</accession>
<dbReference type="Gene3D" id="3.10.580.10">
    <property type="entry name" value="CBS-domain"/>
    <property type="match status" value="1"/>
</dbReference>
<keyword evidence="2" id="KW-1003">Cell membrane</keyword>
<dbReference type="InterPro" id="IPR016169">
    <property type="entry name" value="FAD-bd_PCMH_sub2"/>
</dbReference>
<proteinExistence type="predicted"/>
<dbReference type="InterPro" id="IPR005170">
    <property type="entry name" value="Transptr-assoc_dom"/>
</dbReference>
<keyword evidence="7 9" id="KW-0472">Membrane</keyword>
<evidence type="ECO:0000256" key="10">
    <source>
        <dbReference type="SAM" id="Phobius"/>
    </source>
</evidence>
<reference evidence="13 14" key="1">
    <citation type="journal article" date="2020" name="Curr. Microbiol.">
        <title>Tepidiphilus baoligensis sp. nov., a Novel Bacterium of the Family Hydrogenophilaceae Isolated from an Oil Reservoir.</title>
        <authorList>
            <person name="Zhang X."/>
            <person name="Wang G."/>
            <person name="Ma X."/>
            <person name="Yu J."/>
            <person name="You J."/>
            <person name="Xue Y."/>
            <person name="Ma Y."/>
        </authorList>
    </citation>
    <scope>NUCLEOTIDE SEQUENCE [LARGE SCALE GENOMIC DNA]</scope>
    <source>
        <strain evidence="13 14">B18-69</strain>
    </source>
</reference>
<dbReference type="Gene3D" id="3.30.465.10">
    <property type="match status" value="1"/>
</dbReference>
<dbReference type="PANTHER" id="PTHR43099">
    <property type="entry name" value="UPF0053 PROTEIN YRKA"/>
    <property type="match status" value="1"/>
</dbReference>
<dbReference type="InterPro" id="IPR002550">
    <property type="entry name" value="CNNM"/>
</dbReference>
<dbReference type="PANTHER" id="PTHR43099:SF5">
    <property type="entry name" value="HLYC_CORC FAMILY TRANSPORTER"/>
    <property type="match status" value="1"/>
</dbReference>
<keyword evidence="3 9" id="KW-0812">Transmembrane</keyword>
<protein>
    <submittedName>
        <fullName evidence="13">DUF21 domain-containing protein</fullName>
    </submittedName>
</protein>
<dbReference type="SUPFAM" id="SSF56176">
    <property type="entry name" value="FAD-binding/transporter-associated domain-like"/>
    <property type="match status" value="1"/>
</dbReference>
<evidence type="ECO:0000313" key="13">
    <source>
        <dbReference type="EMBL" id="NMH17036.1"/>
    </source>
</evidence>
<evidence type="ECO:0000259" key="12">
    <source>
        <dbReference type="PROSITE" id="PS51846"/>
    </source>
</evidence>